<evidence type="ECO:0000256" key="3">
    <source>
        <dbReference type="ARBA" id="ARBA00022448"/>
    </source>
</evidence>
<evidence type="ECO:0000256" key="1">
    <source>
        <dbReference type="ARBA" id="ARBA00004196"/>
    </source>
</evidence>
<evidence type="ECO:0000256" key="5">
    <source>
        <dbReference type="SAM" id="SignalP"/>
    </source>
</evidence>
<keyword evidence="3" id="KW-0813">Transport</keyword>
<dbReference type="RefSeq" id="WP_188587277.1">
    <property type="nucleotide sequence ID" value="NZ_BMGC01000023.1"/>
</dbReference>
<proteinExistence type="inferred from homology"/>
<dbReference type="Pfam" id="PF01497">
    <property type="entry name" value="Peripla_BP_2"/>
    <property type="match status" value="1"/>
</dbReference>
<dbReference type="SUPFAM" id="SSF53807">
    <property type="entry name" value="Helical backbone' metal receptor"/>
    <property type="match status" value="1"/>
</dbReference>
<reference evidence="7" key="1">
    <citation type="journal article" date="2014" name="Int. J. Syst. Evol. Microbiol.">
        <title>Complete genome sequence of Corynebacterium casei LMG S-19264T (=DSM 44701T), isolated from a smear-ripened cheese.</title>
        <authorList>
            <consortium name="US DOE Joint Genome Institute (JGI-PGF)"/>
            <person name="Walter F."/>
            <person name="Albersmeier A."/>
            <person name="Kalinowski J."/>
            <person name="Ruckert C."/>
        </authorList>
    </citation>
    <scope>NUCLEOTIDE SEQUENCE</scope>
    <source>
        <strain evidence="7">CGMCC 1.12827</strain>
    </source>
</reference>
<keyword evidence="4 5" id="KW-0732">Signal</keyword>
<evidence type="ECO:0000313" key="7">
    <source>
        <dbReference type="EMBL" id="GGB39311.1"/>
    </source>
</evidence>
<name>A0A916TEB1_9ACTN</name>
<dbReference type="Gene3D" id="3.40.50.1980">
    <property type="entry name" value="Nitrogenase molybdenum iron protein domain"/>
    <property type="match status" value="2"/>
</dbReference>
<evidence type="ECO:0000256" key="2">
    <source>
        <dbReference type="ARBA" id="ARBA00008814"/>
    </source>
</evidence>
<dbReference type="EMBL" id="BMGC01000023">
    <property type="protein sequence ID" value="GGB39311.1"/>
    <property type="molecule type" value="Genomic_DNA"/>
</dbReference>
<keyword evidence="8" id="KW-1185">Reference proteome</keyword>
<accession>A0A916TEB1</accession>
<evidence type="ECO:0000313" key="8">
    <source>
        <dbReference type="Proteomes" id="UP000621454"/>
    </source>
</evidence>
<feature type="signal peptide" evidence="5">
    <location>
        <begin position="1"/>
        <end position="40"/>
    </location>
</feature>
<feature type="domain" description="Fe/B12 periplasmic-binding" evidence="6">
    <location>
        <begin position="82"/>
        <end position="358"/>
    </location>
</feature>
<dbReference type="PROSITE" id="PS50983">
    <property type="entry name" value="FE_B12_PBP"/>
    <property type="match status" value="1"/>
</dbReference>
<dbReference type="GO" id="GO:1901678">
    <property type="term" value="P:iron coordination entity transport"/>
    <property type="evidence" value="ECO:0007669"/>
    <property type="project" value="UniProtKB-ARBA"/>
</dbReference>
<evidence type="ECO:0000259" key="6">
    <source>
        <dbReference type="PROSITE" id="PS50983"/>
    </source>
</evidence>
<comment type="similarity">
    <text evidence="2">Belongs to the bacterial solute-binding protein 8 family.</text>
</comment>
<comment type="caution">
    <text evidence="7">The sequence shown here is derived from an EMBL/GenBank/DDBJ whole genome shotgun (WGS) entry which is preliminary data.</text>
</comment>
<dbReference type="PANTHER" id="PTHR30532">
    <property type="entry name" value="IRON III DICITRATE-BINDING PERIPLASMIC PROTEIN"/>
    <property type="match status" value="1"/>
</dbReference>
<dbReference type="PANTHER" id="PTHR30532:SF24">
    <property type="entry name" value="FERRIC ENTEROBACTIN-BINDING PERIPLASMIC PROTEIN FEPB"/>
    <property type="match status" value="1"/>
</dbReference>
<evidence type="ECO:0000256" key="4">
    <source>
        <dbReference type="ARBA" id="ARBA00022729"/>
    </source>
</evidence>
<comment type="subcellular location">
    <subcellularLocation>
        <location evidence="1">Cell envelope</location>
    </subcellularLocation>
</comment>
<dbReference type="GO" id="GO:0030288">
    <property type="term" value="C:outer membrane-bounded periplasmic space"/>
    <property type="evidence" value="ECO:0007669"/>
    <property type="project" value="TreeGrafter"/>
</dbReference>
<reference evidence="7" key="2">
    <citation type="submission" date="2020-09" db="EMBL/GenBank/DDBJ databases">
        <authorList>
            <person name="Sun Q."/>
            <person name="Zhou Y."/>
        </authorList>
    </citation>
    <scope>NUCLEOTIDE SEQUENCE</scope>
    <source>
        <strain evidence="7">CGMCC 1.12827</strain>
    </source>
</reference>
<dbReference type="Proteomes" id="UP000621454">
    <property type="component" value="Unassembled WGS sequence"/>
</dbReference>
<gene>
    <name evidence="7" type="ORF">GCM10011489_28750</name>
</gene>
<organism evidence="7 8">
    <name type="scientific">Gordonia jinhuaensis</name>
    <dbReference type="NCBI Taxonomy" id="1517702"/>
    <lineage>
        <taxon>Bacteria</taxon>
        <taxon>Bacillati</taxon>
        <taxon>Actinomycetota</taxon>
        <taxon>Actinomycetes</taxon>
        <taxon>Mycobacteriales</taxon>
        <taxon>Gordoniaceae</taxon>
        <taxon>Gordonia</taxon>
    </lineage>
</organism>
<sequence length="366" mass="38960">MADFRRTFRRGSAGSGRGWRRLTSALIGAAAVCTLVGATAACSSSDDSDTGASAVSPSRTDTFPVSITHRYGTTTIDSAPTRVATLGAGDEDILLALGITPTSIAPFLDPQNKTVVTPWNEKYLKGKESDIAVLSNALQDLGGEIPKAIATDPNLIVGVNNEVSKDQYSTLSKVAPTIVRPEQYPDWQVPWKVSTQEIGDSVGMSAPTRTKIADTEARFTEARAQHPEWASQTAAVITNSPDGGVSIYGPGDGRGQMLTNLGFQFPDYLKSTLTGGFYGEISQENLGMLNRLDRVVVVDWEGATDKLKANPAWNNLDIVKRGGVVYADQSVGTAMSVPTVLTIPWVLDRLVGPLADESRENVSANA</sequence>
<protein>
    <submittedName>
        <fullName evidence="7">Iron siderophore-binding protein</fullName>
    </submittedName>
</protein>
<dbReference type="AlphaFoldDB" id="A0A916TEB1"/>
<dbReference type="InterPro" id="IPR002491">
    <property type="entry name" value="ABC_transptr_periplasmic_BD"/>
</dbReference>
<dbReference type="InterPro" id="IPR051313">
    <property type="entry name" value="Bact_iron-sidero_bind"/>
</dbReference>
<feature type="chain" id="PRO_5037242466" evidence="5">
    <location>
        <begin position="41"/>
        <end position="366"/>
    </location>
</feature>